<feature type="signal peptide" evidence="1">
    <location>
        <begin position="1"/>
        <end position="18"/>
    </location>
</feature>
<dbReference type="Proteomes" id="UP001203338">
    <property type="component" value="Unassembled WGS sequence"/>
</dbReference>
<organism evidence="2 3">
    <name type="scientific">Parendozoicomonas callyspongiae</name>
    <dbReference type="NCBI Taxonomy" id="2942213"/>
    <lineage>
        <taxon>Bacteria</taxon>
        <taxon>Pseudomonadati</taxon>
        <taxon>Pseudomonadota</taxon>
        <taxon>Gammaproteobacteria</taxon>
        <taxon>Oceanospirillales</taxon>
        <taxon>Endozoicomonadaceae</taxon>
        <taxon>Parendozoicomonas</taxon>
    </lineage>
</organism>
<evidence type="ECO:0000256" key="1">
    <source>
        <dbReference type="SAM" id="SignalP"/>
    </source>
</evidence>
<gene>
    <name evidence="2" type="ORF">M3P05_15790</name>
</gene>
<accession>A0ABT0PJ47</accession>
<proteinExistence type="predicted"/>
<evidence type="ECO:0000313" key="3">
    <source>
        <dbReference type="Proteomes" id="UP001203338"/>
    </source>
</evidence>
<reference evidence="2 3" key="1">
    <citation type="submission" date="2022-05" db="EMBL/GenBank/DDBJ databases">
        <authorList>
            <person name="Park J.-S."/>
        </authorList>
    </citation>
    <scope>NUCLEOTIDE SEQUENCE [LARGE SCALE GENOMIC DNA]</scope>
    <source>
        <strain evidence="2 3">2012CJ34-2</strain>
    </source>
</reference>
<evidence type="ECO:0000313" key="2">
    <source>
        <dbReference type="EMBL" id="MCL6271383.1"/>
    </source>
</evidence>
<protein>
    <submittedName>
        <fullName evidence="2">Uncharacterized protein</fullName>
    </submittedName>
</protein>
<feature type="chain" id="PRO_5047332249" evidence="1">
    <location>
        <begin position="19"/>
        <end position="179"/>
    </location>
</feature>
<dbReference type="RefSeq" id="WP_249700982.1">
    <property type="nucleotide sequence ID" value="NZ_JAMFLX010000024.1"/>
</dbReference>
<comment type="caution">
    <text evidence="2">The sequence shown here is derived from an EMBL/GenBank/DDBJ whole genome shotgun (WGS) entry which is preliminary data.</text>
</comment>
<keyword evidence="3" id="KW-1185">Reference proteome</keyword>
<name>A0ABT0PJ47_9GAMM</name>
<keyword evidence="1" id="KW-0732">Signal</keyword>
<sequence length="179" mass="20768">MKYFILLALTFFTSQLYATSFAPPPKERIYSENGKYFALVDPSSKRISVHEENDPNTERWFFGWKIWHDTWAVANSGNTVVWVAWKYLTEDDIDRPCIAVFDFSGVKQFYRCGELTKPRKFEANEIGPIGGFWRIWFESIEKKDNSIVIETSEGNIVEVSLESGELSEIEKAKFKQGLQ</sequence>
<dbReference type="EMBL" id="JAMFLX010000024">
    <property type="protein sequence ID" value="MCL6271383.1"/>
    <property type="molecule type" value="Genomic_DNA"/>
</dbReference>